<dbReference type="GO" id="GO:0008710">
    <property type="term" value="F:8-amino-7-oxononanoate synthase activity"/>
    <property type="evidence" value="ECO:0007669"/>
    <property type="project" value="UniProtKB-UniRule"/>
</dbReference>
<proteinExistence type="inferred from homology"/>
<comment type="similarity">
    <text evidence="4">Belongs to the class-II pyridoxal-phosphate-dependent aminotransferase family. BioF subfamily.</text>
</comment>
<evidence type="ECO:0000256" key="11">
    <source>
        <dbReference type="PIRSR" id="PIRSR604723-51"/>
    </source>
</evidence>
<feature type="modified residue" description="N6-(pyridoxal phosphate)lysine" evidence="11">
    <location>
        <position position="240"/>
    </location>
</feature>
<dbReference type="UniPathway" id="UPA00078"/>
<dbReference type="HOGENOM" id="CLU_015846_11_0_9"/>
<evidence type="ECO:0000256" key="6">
    <source>
        <dbReference type="ARBA" id="ARBA00022679"/>
    </source>
</evidence>
<comment type="subunit">
    <text evidence="5">Homodimer.</text>
</comment>
<dbReference type="PANTHER" id="PTHR13693:SF100">
    <property type="entry name" value="8-AMINO-7-OXONONANOATE SYNTHASE"/>
    <property type="match status" value="1"/>
</dbReference>
<evidence type="ECO:0000313" key="13">
    <source>
        <dbReference type="EMBL" id="AFH59614.1"/>
    </source>
</evidence>
<evidence type="ECO:0000256" key="5">
    <source>
        <dbReference type="ARBA" id="ARBA00011738"/>
    </source>
</evidence>
<name>I0BB67_9BACL</name>
<dbReference type="InterPro" id="IPR004723">
    <property type="entry name" value="AONS_Archaea/Proteobacteria"/>
</dbReference>
<dbReference type="OrthoDB" id="9807157at2"/>
<dbReference type="InterPro" id="IPR015424">
    <property type="entry name" value="PyrdxlP-dep_Trfase"/>
</dbReference>
<evidence type="ECO:0000256" key="10">
    <source>
        <dbReference type="NCBIfam" id="TIGR00858"/>
    </source>
</evidence>
<accession>I0BB67</accession>
<dbReference type="Pfam" id="PF00155">
    <property type="entry name" value="Aminotran_1_2"/>
    <property type="match status" value="1"/>
</dbReference>
<dbReference type="Gene3D" id="3.40.640.10">
    <property type="entry name" value="Type I PLP-dependent aspartate aminotransferase-like (Major domain)"/>
    <property type="match status" value="1"/>
</dbReference>
<evidence type="ECO:0000313" key="14">
    <source>
        <dbReference type="Proteomes" id="UP000007392"/>
    </source>
</evidence>
<evidence type="ECO:0000256" key="2">
    <source>
        <dbReference type="ARBA" id="ARBA00002513"/>
    </source>
</evidence>
<organism evidence="13 14">
    <name type="scientific">Paenibacillus mucilaginosus K02</name>
    <dbReference type="NCBI Taxonomy" id="997761"/>
    <lineage>
        <taxon>Bacteria</taxon>
        <taxon>Bacillati</taxon>
        <taxon>Bacillota</taxon>
        <taxon>Bacilli</taxon>
        <taxon>Bacillales</taxon>
        <taxon>Paenibacillaceae</taxon>
        <taxon>Paenibacillus</taxon>
    </lineage>
</organism>
<evidence type="ECO:0000256" key="3">
    <source>
        <dbReference type="ARBA" id="ARBA00004746"/>
    </source>
</evidence>
<comment type="function">
    <text evidence="2">Catalyzes the decarboxylative condensation of pimeloyl-[acyl-carrier protein] and L-alanine to produce 8-amino-7-oxononanoate (AON), [acyl-carrier protein], and carbon dioxide.</text>
</comment>
<dbReference type="InterPro" id="IPR050087">
    <property type="entry name" value="AON_synthase_class-II"/>
</dbReference>
<dbReference type="EC" id="2.3.1.47" evidence="10"/>
<evidence type="ECO:0000256" key="9">
    <source>
        <dbReference type="ARBA" id="ARBA00047715"/>
    </source>
</evidence>
<gene>
    <name evidence="13" type="ORF">B2K_02545</name>
</gene>
<evidence type="ECO:0000256" key="7">
    <source>
        <dbReference type="ARBA" id="ARBA00022756"/>
    </source>
</evidence>
<evidence type="ECO:0000256" key="8">
    <source>
        <dbReference type="ARBA" id="ARBA00022898"/>
    </source>
</evidence>
<dbReference type="InterPro" id="IPR015421">
    <property type="entry name" value="PyrdxlP-dep_Trfase_major"/>
</dbReference>
<evidence type="ECO:0000256" key="4">
    <source>
        <dbReference type="ARBA" id="ARBA00010008"/>
    </source>
</evidence>
<dbReference type="NCBIfam" id="TIGR00858">
    <property type="entry name" value="bioF"/>
    <property type="match status" value="1"/>
</dbReference>
<keyword evidence="6" id="KW-0808">Transferase</keyword>
<comment type="catalytic activity">
    <reaction evidence="9">
        <text>6-carboxyhexanoyl-[ACP] + L-alanine + H(+) = (8S)-8-amino-7-oxononanoate + holo-[ACP] + CO2</text>
        <dbReference type="Rhea" id="RHEA:42288"/>
        <dbReference type="Rhea" id="RHEA-COMP:9685"/>
        <dbReference type="Rhea" id="RHEA-COMP:9955"/>
        <dbReference type="ChEBI" id="CHEBI:15378"/>
        <dbReference type="ChEBI" id="CHEBI:16526"/>
        <dbReference type="ChEBI" id="CHEBI:57972"/>
        <dbReference type="ChEBI" id="CHEBI:64479"/>
        <dbReference type="ChEBI" id="CHEBI:78846"/>
        <dbReference type="ChEBI" id="CHEBI:149468"/>
        <dbReference type="EC" id="2.3.1.47"/>
    </reaction>
</comment>
<dbReference type="PANTHER" id="PTHR13693">
    <property type="entry name" value="CLASS II AMINOTRANSFERASE/8-AMINO-7-OXONONANOATE SYNTHASE"/>
    <property type="match status" value="1"/>
</dbReference>
<feature type="domain" description="Aminotransferase class I/classII large" evidence="12">
    <location>
        <begin position="43"/>
        <end position="382"/>
    </location>
</feature>
<dbReference type="PATRIC" id="fig|997761.3.peg.515"/>
<sequence>MSRQQLQWMHKELESLRERQQFRSITDSEPQPDGWVIRSGQRMLNLASNQYLGMDWAWAAPGLETASAGMGAGAGASRLVTGNHPLCTRLEQEFARFKGTESCLLLSSGYMANIGVIPALVGRSDCIFSDRLNHASIMDGIVLSRAECRRYPHRDLDRLEAQLKKAPAGARKLIVTDSIFSMDGSIAPLRELVELKDRYGAMLMVDEAHSGGLYSEEGQGLIHSLRLTDRVEIQMGTFSKVYGAYGAYIAGDALLKEYLTNKARSLIFTTALPPAVISAVYRSWQSVKGHRVRRAELQRKAALFRQRLQEAGFDTGESECHIVPLVLGSNEKALKVSEKLQQEGIAAVAIRPPTVPEGKARIRFSLMATHSDEDLQWAMERIIRIGREEG</sequence>
<evidence type="ECO:0000259" key="12">
    <source>
        <dbReference type="Pfam" id="PF00155"/>
    </source>
</evidence>
<dbReference type="AlphaFoldDB" id="I0BB67"/>
<dbReference type="InterPro" id="IPR015422">
    <property type="entry name" value="PyrdxlP-dep_Trfase_small"/>
</dbReference>
<keyword evidence="8 11" id="KW-0663">Pyridoxal phosphate</keyword>
<comment type="pathway">
    <text evidence="3">Cofactor biosynthesis; biotin biosynthesis.</text>
</comment>
<protein>
    <recommendedName>
        <fullName evidence="10">8-amino-7-oxononanoate synthase</fullName>
        <ecNumber evidence="10">2.3.1.47</ecNumber>
    </recommendedName>
</protein>
<dbReference type="KEGG" id="pmw:B2K_02545"/>
<dbReference type="Proteomes" id="UP000007392">
    <property type="component" value="Chromosome"/>
</dbReference>
<reference evidence="13 14" key="1">
    <citation type="submission" date="2013-06" db="EMBL/GenBank/DDBJ databases">
        <title>Complete genome sequence of Paenibacillus mucilaginosus K02.</title>
        <authorList>
            <person name="Xiao B."/>
            <person name="Sun L."/>
            <person name="Xiao L."/>
            <person name="Lian B."/>
        </authorList>
    </citation>
    <scope>NUCLEOTIDE SEQUENCE [LARGE SCALE GENOMIC DNA]</scope>
    <source>
        <strain evidence="13 14">K02</strain>
    </source>
</reference>
<comment type="cofactor">
    <cofactor evidence="1 11">
        <name>pyridoxal 5'-phosphate</name>
        <dbReference type="ChEBI" id="CHEBI:597326"/>
    </cofactor>
</comment>
<dbReference type="RefSeq" id="WP_014649238.1">
    <property type="nucleotide sequence ID" value="NC_017672.3"/>
</dbReference>
<dbReference type="GO" id="GO:0030170">
    <property type="term" value="F:pyridoxal phosphate binding"/>
    <property type="evidence" value="ECO:0007669"/>
    <property type="project" value="InterPro"/>
</dbReference>
<dbReference type="GO" id="GO:0009102">
    <property type="term" value="P:biotin biosynthetic process"/>
    <property type="evidence" value="ECO:0007669"/>
    <property type="project" value="UniProtKB-UniRule"/>
</dbReference>
<dbReference type="Gene3D" id="3.90.1150.10">
    <property type="entry name" value="Aspartate Aminotransferase, domain 1"/>
    <property type="match status" value="1"/>
</dbReference>
<dbReference type="EMBL" id="CP003422">
    <property type="protein sequence ID" value="AFH59614.1"/>
    <property type="molecule type" value="Genomic_DNA"/>
</dbReference>
<dbReference type="SUPFAM" id="SSF53383">
    <property type="entry name" value="PLP-dependent transferases"/>
    <property type="match status" value="1"/>
</dbReference>
<keyword evidence="7" id="KW-0093">Biotin biosynthesis</keyword>
<dbReference type="CDD" id="cd06454">
    <property type="entry name" value="KBL_like"/>
    <property type="match status" value="1"/>
</dbReference>
<evidence type="ECO:0000256" key="1">
    <source>
        <dbReference type="ARBA" id="ARBA00001933"/>
    </source>
</evidence>
<dbReference type="InterPro" id="IPR004839">
    <property type="entry name" value="Aminotransferase_I/II_large"/>
</dbReference>